<dbReference type="InterPro" id="IPR024706">
    <property type="entry name" value="Peroxiredoxin_AhpC-typ"/>
</dbReference>
<dbReference type="KEGG" id="anf:AQPE_1452"/>
<dbReference type="InterPro" id="IPR013766">
    <property type="entry name" value="Thioredoxin_domain"/>
</dbReference>
<dbReference type="Gene3D" id="3.40.30.10">
    <property type="entry name" value="Glutaredoxin"/>
    <property type="match status" value="1"/>
</dbReference>
<dbReference type="PIRSF" id="PIRSF000239">
    <property type="entry name" value="AHPC"/>
    <property type="match status" value="1"/>
</dbReference>
<dbReference type="Pfam" id="PF00578">
    <property type="entry name" value="AhpC-TSA"/>
    <property type="match status" value="1"/>
</dbReference>
<evidence type="ECO:0000256" key="3">
    <source>
        <dbReference type="ARBA" id="ARBA00032824"/>
    </source>
</evidence>
<dbReference type="GO" id="GO:0005829">
    <property type="term" value="C:cytosol"/>
    <property type="evidence" value="ECO:0007669"/>
    <property type="project" value="TreeGrafter"/>
</dbReference>
<dbReference type="Pfam" id="PF10417">
    <property type="entry name" value="1-cysPrx_C"/>
    <property type="match status" value="1"/>
</dbReference>
<dbReference type="SUPFAM" id="SSF52833">
    <property type="entry name" value="Thioredoxin-like"/>
    <property type="match status" value="1"/>
</dbReference>
<feature type="active site" description="Cysteine sulfenic acid (-SOH) intermediate; for peroxidase activity" evidence="5">
    <location>
        <position position="68"/>
    </location>
</feature>
<comment type="function">
    <text evidence="4">Thiol-specific peroxidase that catalyzes the reduction of hydrogen peroxide and organic hydroperoxides to water and alcohols, respectively. Plays a role in cell protection against oxidative stress by detoxifying peroxides.</text>
</comment>
<evidence type="ECO:0000313" key="7">
    <source>
        <dbReference type="EMBL" id="BBE17303.1"/>
    </source>
</evidence>
<dbReference type="PROSITE" id="PS51352">
    <property type="entry name" value="THIOREDOXIN_2"/>
    <property type="match status" value="1"/>
</dbReference>
<evidence type="ECO:0000256" key="5">
    <source>
        <dbReference type="PIRSR" id="PIRSR000239-1"/>
    </source>
</evidence>
<dbReference type="InterPro" id="IPR000866">
    <property type="entry name" value="AhpC/TSA"/>
</dbReference>
<name>A0A5K7S6W8_9BACT</name>
<keyword evidence="2" id="KW-0560">Oxidoreductase</keyword>
<dbReference type="InterPro" id="IPR036249">
    <property type="entry name" value="Thioredoxin-like_sf"/>
</dbReference>
<protein>
    <recommendedName>
        <fullName evidence="3">Thioredoxin peroxidase</fullName>
    </recommendedName>
</protein>
<keyword evidence="8" id="KW-1185">Reference proteome</keyword>
<accession>A0A5K7S6W8</accession>
<dbReference type="Proteomes" id="UP001193389">
    <property type="component" value="Chromosome"/>
</dbReference>
<dbReference type="InterPro" id="IPR050217">
    <property type="entry name" value="Peroxiredoxin"/>
</dbReference>
<sequence length="250" mass="28517">MKRLVLTIVSIAFLMGTICAQSVKIPLIGSKAPSFTAETTNGTLTFPDDYGKKWKILFSHPQDFTPVCSSELSELAYIQKDFEKLNTKIAIISADNVIEHRRWKTWLEGLDYKGRGSQKIEFPLIDDHSHSVSIQYGMIHELASTNKDIRGVFIIDPNNVVRSINFYPMQVGRNMQEIERILVALQTADREMVCTPANWKNGDDVIVPHYPYTDDELAANPELKDSYYNLGGYMWFKKENKSLVMNDNSK</sequence>
<gene>
    <name evidence="7" type="ORF">AQPE_1452</name>
</gene>
<evidence type="ECO:0000313" key="8">
    <source>
        <dbReference type="Proteomes" id="UP001193389"/>
    </source>
</evidence>
<dbReference type="GO" id="GO:0008379">
    <property type="term" value="F:thioredoxin peroxidase activity"/>
    <property type="evidence" value="ECO:0007669"/>
    <property type="project" value="TreeGrafter"/>
</dbReference>
<feature type="domain" description="Thioredoxin" evidence="6">
    <location>
        <begin position="26"/>
        <end position="187"/>
    </location>
</feature>
<dbReference type="PANTHER" id="PTHR10681:SF128">
    <property type="entry name" value="THIOREDOXIN-DEPENDENT PEROXIDE REDUCTASE, MITOCHONDRIAL"/>
    <property type="match status" value="1"/>
</dbReference>
<comment type="similarity">
    <text evidence="1">Belongs to the peroxiredoxin family. AhpC/Prx1 subfamily.</text>
</comment>
<proteinExistence type="inferred from homology"/>
<dbReference type="InterPro" id="IPR019479">
    <property type="entry name" value="Peroxiredoxin_C"/>
</dbReference>
<evidence type="ECO:0000259" key="6">
    <source>
        <dbReference type="PROSITE" id="PS51352"/>
    </source>
</evidence>
<evidence type="ECO:0000256" key="1">
    <source>
        <dbReference type="ARBA" id="ARBA00009796"/>
    </source>
</evidence>
<evidence type="ECO:0000256" key="2">
    <source>
        <dbReference type="ARBA" id="ARBA00023002"/>
    </source>
</evidence>
<evidence type="ECO:0000256" key="4">
    <source>
        <dbReference type="ARBA" id="ARBA00037420"/>
    </source>
</evidence>
<dbReference type="GO" id="GO:0006979">
    <property type="term" value="P:response to oxidative stress"/>
    <property type="evidence" value="ECO:0007669"/>
    <property type="project" value="TreeGrafter"/>
</dbReference>
<dbReference type="EMBL" id="AP018694">
    <property type="protein sequence ID" value="BBE17303.1"/>
    <property type="molecule type" value="Genomic_DNA"/>
</dbReference>
<dbReference type="GO" id="GO:0045454">
    <property type="term" value="P:cell redox homeostasis"/>
    <property type="evidence" value="ECO:0007669"/>
    <property type="project" value="TreeGrafter"/>
</dbReference>
<reference evidence="7" key="1">
    <citation type="journal article" date="2020" name="Int. J. Syst. Evol. Microbiol.">
        <title>Aquipluma nitroreducens gen. nov. sp. nov., a novel facultatively anaerobic bacterium isolated from a freshwater lake.</title>
        <authorList>
            <person name="Watanabe M."/>
            <person name="Kojima H."/>
            <person name="Fukui M."/>
        </authorList>
    </citation>
    <scope>NUCLEOTIDE SEQUENCE</scope>
    <source>
        <strain evidence="7">MeG22</strain>
    </source>
</reference>
<organism evidence="7 8">
    <name type="scientific">Aquipluma nitroreducens</name>
    <dbReference type="NCBI Taxonomy" id="2010828"/>
    <lineage>
        <taxon>Bacteria</taxon>
        <taxon>Pseudomonadati</taxon>
        <taxon>Bacteroidota</taxon>
        <taxon>Bacteroidia</taxon>
        <taxon>Marinilabiliales</taxon>
        <taxon>Prolixibacteraceae</taxon>
        <taxon>Aquipluma</taxon>
    </lineage>
</organism>
<dbReference type="PANTHER" id="PTHR10681">
    <property type="entry name" value="THIOREDOXIN PEROXIDASE"/>
    <property type="match status" value="1"/>
</dbReference>
<dbReference type="AlphaFoldDB" id="A0A5K7S6W8"/>
<dbReference type="GO" id="GO:0042744">
    <property type="term" value="P:hydrogen peroxide catabolic process"/>
    <property type="evidence" value="ECO:0007669"/>
    <property type="project" value="TreeGrafter"/>
</dbReference>
<dbReference type="RefSeq" id="WP_318350314.1">
    <property type="nucleotide sequence ID" value="NZ_AP018694.1"/>
</dbReference>
<dbReference type="GO" id="GO:0033554">
    <property type="term" value="P:cellular response to stress"/>
    <property type="evidence" value="ECO:0007669"/>
    <property type="project" value="TreeGrafter"/>
</dbReference>